<dbReference type="PANTHER" id="PTHR42756">
    <property type="entry name" value="TRANSCRIPTIONAL REGULATOR, MARR"/>
    <property type="match status" value="1"/>
</dbReference>
<protein>
    <submittedName>
        <fullName evidence="5">MarR family transcriptional regulator</fullName>
    </submittedName>
</protein>
<keyword evidence="2" id="KW-0238">DNA-binding</keyword>
<dbReference type="AlphaFoldDB" id="A0AA42LVI7"/>
<dbReference type="InterPro" id="IPR023187">
    <property type="entry name" value="Tscrpt_reg_MarR-type_CS"/>
</dbReference>
<evidence type="ECO:0000256" key="2">
    <source>
        <dbReference type="ARBA" id="ARBA00023125"/>
    </source>
</evidence>
<dbReference type="Proteomes" id="UP001161094">
    <property type="component" value="Unassembled WGS sequence"/>
</dbReference>
<dbReference type="GO" id="GO:0003677">
    <property type="term" value="F:DNA binding"/>
    <property type="evidence" value="ECO:0007669"/>
    <property type="project" value="UniProtKB-KW"/>
</dbReference>
<dbReference type="PRINTS" id="PR00598">
    <property type="entry name" value="HTHMARR"/>
</dbReference>
<dbReference type="Gene3D" id="1.10.10.10">
    <property type="entry name" value="Winged helix-like DNA-binding domain superfamily/Winged helix DNA-binding domain"/>
    <property type="match status" value="1"/>
</dbReference>
<dbReference type="InterPro" id="IPR036390">
    <property type="entry name" value="WH_DNA-bd_sf"/>
</dbReference>
<feature type="domain" description="HTH marR-type" evidence="4">
    <location>
        <begin position="19"/>
        <end position="160"/>
    </location>
</feature>
<dbReference type="PROSITE" id="PS01117">
    <property type="entry name" value="HTH_MARR_1"/>
    <property type="match status" value="1"/>
</dbReference>
<comment type="caution">
    <text evidence="5">The sequence shown here is derived from an EMBL/GenBank/DDBJ whole genome shotgun (WGS) entry which is preliminary data.</text>
</comment>
<dbReference type="PROSITE" id="PS50995">
    <property type="entry name" value="HTH_MARR_2"/>
    <property type="match status" value="1"/>
</dbReference>
<dbReference type="Pfam" id="PF01047">
    <property type="entry name" value="MarR"/>
    <property type="match status" value="1"/>
</dbReference>
<evidence type="ECO:0000259" key="4">
    <source>
        <dbReference type="PROSITE" id="PS50995"/>
    </source>
</evidence>
<accession>A0AA42LVI7</accession>
<reference evidence="5" key="1">
    <citation type="submission" date="2022-09" db="EMBL/GenBank/DDBJ databases">
        <title>Intensive care unit water sources are persistently colonized with multi-drug resistant bacteria and are the site of extensive horizontal gene transfer of antibiotic resistance genes.</title>
        <authorList>
            <person name="Diorio-Toth L."/>
        </authorList>
    </citation>
    <scope>NUCLEOTIDE SEQUENCE</scope>
    <source>
        <strain evidence="5">GD03843</strain>
    </source>
</reference>
<proteinExistence type="predicted"/>
<organism evidence="5 6">
    <name type="scientific">Achromobacter spanius</name>
    <dbReference type="NCBI Taxonomy" id="217203"/>
    <lineage>
        <taxon>Bacteria</taxon>
        <taxon>Pseudomonadati</taxon>
        <taxon>Pseudomonadota</taxon>
        <taxon>Betaproteobacteria</taxon>
        <taxon>Burkholderiales</taxon>
        <taxon>Alcaligenaceae</taxon>
        <taxon>Achromobacter</taxon>
    </lineage>
</organism>
<dbReference type="SMART" id="SM00347">
    <property type="entry name" value="HTH_MARR"/>
    <property type="match status" value="1"/>
</dbReference>
<dbReference type="GO" id="GO:0003700">
    <property type="term" value="F:DNA-binding transcription factor activity"/>
    <property type="evidence" value="ECO:0007669"/>
    <property type="project" value="InterPro"/>
</dbReference>
<dbReference type="PANTHER" id="PTHR42756:SF1">
    <property type="entry name" value="TRANSCRIPTIONAL REPRESSOR OF EMRAB OPERON"/>
    <property type="match status" value="1"/>
</dbReference>
<keyword evidence="3" id="KW-0804">Transcription</keyword>
<evidence type="ECO:0000256" key="3">
    <source>
        <dbReference type="ARBA" id="ARBA00023163"/>
    </source>
</evidence>
<sequence>MPTSDLVDLVISQWSTECPTQDFAPMAVITRVFRLNAFATRNVNRSFRRHNLHQGEFDVLATLYRTGAPHAMNPQKLVDALLLTSGAMTNRLDRLEQAGLLVRNPNPDDRRGIIVSLTTEGLRVIKLVLKDYLKDLGELLDPLSVAERKQLAGLLKKLLLKHDQDTPGGIGV</sequence>
<dbReference type="InterPro" id="IPR036388">
    <property type="entry name" value="WH-like_DNA-bd_sf"/>
</dbReference>
<keyword evidence="1" id="KW-0805">Transcription regulation</keyword>
<dbReference type="SUPFAM" id="SSF46785">
    <property type="entry name" value="Winged helix' DNA-binding domain"/>
    <property type="match status" value="1"/>
</dbReference>
<dbReference type="RefSeq" id="WP_279997683.1">
    <property type="nucleotide sequence ID" value="NZ_JAOCDZ010000042.1"/>
</dbReference>
<dbReference type="InterPro" id="IPR000835">
    <property type="entry name" value="HTH_MarR-typ"/>
</dbReference>
<evidence type="ECO:0000256" key="1">
    <source>
        <dbReference type="ARBA" id="ARBA00023015"/>
    </source>
</evidence>
<name>A0AA42LVI7_9BURK</name>
<dbReference type="EMBL" id="JAOCDZ010000042">
    <property type="protein sequence ID" value="MDH0740312.1"/>
    <property type="molecule type" value="Genomic_DNA"/>
</dbReference>
<gene>
    <name evidence="5" type="ORF">N5D93_31255</name>
</gene>
<evidence type="ECO:0000313" key="6">
    <source>
        <dbReference type="Proteomes" id="UP001161094"/>
    </source>
</evidence>
<evidence type="ECO:0000313" key="5">
    <source>
        <dbReference type="EMBL" id="MDH0740312.1"/>
    </source>
</evidence>